<dbReference type="EMBL" id="JZWV01000276">
    <property type="protein sequence ID" value="KJY34611.1"/>
    <property type="molecule type" value="Genomic_DNA"/>
</dbReference>
<feature type="compositionally biased region" description="Basic and acidic residues" evidence="1">
    <location>
        <begin position="1"/>
        <end position="14"/>
    </location>
</feature>
<evidence type="ECO:0000313" key="2">
    <source>
        <dbReference type="EMBL" id="KJY34611.1"/>
    </source>
</evidence>
<feature type="compositionally biased region" description="Basic and acidic residues" evidence="1">
    <location>
        <begin position="32"/>
        <end position="43"/>
    </location>
</feature>
<organism evidence="2 3">
    <name type="scientific">Streptomyces katrae</name>
    <dbReference type="NCBI Taxonomy" id="68223"/>
    <lineage>
        <taxon>Bacteria</taxon>
        <taxon>Bacillati</taxon>
        <taxon>Actinomycetota</taxon>
        <taxon>Actinomycetes</taxon>
        <taxon>Kitasatosporales</taxon>
        <taxon>Streptomycetaceae</taxon>
        <taxon>Streptomyces</taxon>
    </lineage>
</organism>
<evidence type="ECO:0000313" key="3">
    <source>
        <dbReference type="Proteomes" id="UP000033551"/>
    </source>
</evidence>
<feature type="region of interest" description="Disordered" evidence="1">
    <location>
        <begin position="1"/>
        <end position="43"/>
    </location>
</feature>
<gene>
    <name evidence="2" type="ORF">VR44_11600</name>
</gene>
<accession>A0A0F4JNV3</accession>
<protein>
    <submittedName>
        <fullName evidence="2">Uncharacterized protein</fullName>
    </submittedName>
</protein>
<evidence type="ECO:0000256" key="1">
    <source>
        <dbReference type="SAM" id="MobiDB-lite"/>
    </source>
</evidence>
<keyword evidence="3" id="KW-1185">Reference proteome</keyword>
<sequence>MEVEVRGAKLDARAQEGPVRSSPSVGHTDAAGVDHETAVGEADERHVGVAADHGADIGIESLEDLLPAVEAGVDQDDLLVVAGGGVAEQHLSQALHSQGE</sequence>
<proteinExistence type="predicted"/>
<comment type="caution">
    <text evidence="2">The sequence shown here is derived from an EMBL/GenBank/DDBJ whole genome shotgun (WGS) entry which is preliminary data.</text>
</comment>
<dbReference type="Proteomes" id="UP000033551">
    <property type="component" value="Unassembled WGS sequence"/>
</dbReference>
<reference evidence="2 3" key="1">
    <citation type="submission" date="2015-02" db="EMBL/GenBank/DDBJ databases">
        <authorList>
            <person name="Ju K.-S."/>
            <person name="Doroghazi J.R."/>
            <person name="Metcalf W."/>
        </authorList>
    </citation>
    <scope>NUCLEOTIDE SEQUENCE [LARGE SCALE GENOMIC DNA]</scope>
    <source>
        <strain evidence="2 3">NRRL ISP-5550</strain>
    </source>
</reference>
<dbReference type="AlphaFoldDB" id="A0A0F4JNV3"/>
<name>A0A0F4JNV3_9ACTN</name>